<evidence type="ECO:0000256" key="1">
    <source>
        <dbReference type="SAM" id="Phobius"/>
    </source>
</evidence>
<dbReference type="Proteomes" id="UP000321223">
    <property type="component" value="Unassembled WGS sequence"/>
</dbReference>
<organism evidence="2 3">
    <name type="scientific">Microcystis aeruginosa 11-30S32</name>
    <dbReference type="NCBI Taxonomy" id="2358142"/>
    <lineage>
        <taxon>Bacteria</taxon>
        <taxon>Bacillati</taxon>
        <taxon>Cyanobacteriota</taxon>
        <taxon>Cyanophyceae</taxon>
        <taxon>Oscillatoriophycideae</taxon>
        <taxon>Chroococcales</taxon>
        <taxon>Microcystaceae</taxon>
        <taxon>Microcystis</taxon>
    </lineage>
</organism>
<dbReference type="InterPro" id="IPR031876">
    <property type="entry name" value="DUF4760"/>
</dbReference>
<proteinExistence type="predicted"/>
<dbReference type="AlphaFoldDB" id="A0A510PNG9"/>
<keyword evidence="1" id="KW-1133">Transmembrane helix</keyword>
<evidence type="ECO:0008006" key="4">
    <source>
        <dbReference type="Google" id="ProtNLM"/>
    </source>
</evidence>
<reference evidence="2 3" key="1">
    <citation type="journal article" date="2019" name="Appl. Environ. Microbiol.">
        <title>Co-occurrence of broad and narrow host-range viruses infecting the toxic bloom-forming cyanobacterium Microcystis aeruginosa.</title>
        <authorList>
            <person name="Morimoto D."/>
            <person name="Tominaga K."/>
            <person name="Nishimura Y."/>
            <person name="Yoshida N."/>
            <person name="Kimura S."/>
            <person name="Sako Y."/>
            <person name="Yoshida T."/>
        </authorList>
    </citation>
    <scope>NUCLEOTIDE SEQUENCE [LARGE SCALE GENOMIC DNA]</scope>
    <source>
        <strain evidence="2 3">11-30S32</strain>
    </source>
</reference>
<feature type="transmembrane region" description="Helical" evidence="1">
    <location>
        <begin position="12"/>
        <end position="36"/>
    </location>
</feature>
<gene>
    <name evidence="2" type="ORF">MAE30S32_37520</name>
</gene>
<sequence>MSERQFLKLLFYLLLFSTGIVGLSVLLLSGVAIYRLESEPKTENHSQIYDMATRSINLTEKILLLLGGGTTLIGGLREIQLNRSKSGHEFLLGTILDKALKIRNQLARYGYDIYSNSVQCPNTAMTTGNDKYLIISFLNYLDYMCIALDKEIIDEELVKDSAKYLILKSWSYFQPAIREFRNQNNANAPDAWKSIEEKCNLWK</sequence>
<protein>
    <recommendedName>
        <fullName evidence="4">DUF4760 domain-containing protein</fullName>
    </recommendedName>
</protein>
<comment type="caution">
    <text evidence="2">The sequence shown here is derived from an EMBL/GenBank/DDBJ whole genome shotgun (WGS) entry which is preliminary data.</text>
</comment>
<name>A0A510PNG9_MICAE</name>
<accession>A0A510PNG9</accession>
<dbReference type="Pfam" id="PF15956">
    <property type="entry name" value="DUF4760"/>
    <property type="match status" value="1"/>
</dbReference>
<dbReference type="EMBL" id="BHVU01000301">
    <property type="protein sequence ID" value="GCA95100.1"/>
    <property type="molecule type" value="Genomic_DNA"/>
</dbReference>
<dbReference type="RefSeq" id="WP_147072868.1">
    <property type="nucleotide sequence ID" value="NZ_BHVU01000301.1"/>
</dbReference>
<evidence type="ECO:0000313" key="2">
    <source>
        <dbReference type="EMBL" id="GCA95100.1"/>
    </source>
</evidence>
<keyword evidence="1" id="KW-0812">Transmembrane</keyword>
<keyword evidence="1" id="KW-0472">Membrane</keyword>
<evidence type="ECO:0000313" key="3">
    <source>
        <dbReference type="Proteomes" id="UP000321223"/>
    </source>
</evidence>